<proteinExistence type="predicted"/>
<evidence type="ECO:0000313" key="1">
    <source>
        <dbReference type="EMBL" id="KAI3816358.1"/>
    </source>
</evidence>
<name>A0ACB9J8T5_9ASTR</name>
<reference evidence="1 2" key="2">
    <citation type="journal article" date="2022" name="Mol. Ecol. Resour.">
        <title>The genomes of chicory, endive, great burdock and yacon provide insights into Asteraceae paleo-polyploidization history and plant inulin production.</title>
        <authorList>
            <person name="Fan W."/>
            <person name="Wang S."/>
            <person name="Wang H."/>
            <person name="Wang A."/>
            <person name="Jiang F."/>
            <person name="Liu H."/>
            <person name="Zhao H."/>
            <person name="Xu D."/>
            <person name="Zhang Y."/>
        </authorList>
    </citation>
    <scope>NUCLEOTIDE SEQUENCE [LARGE SCALE GENOMIC DNA]</scope>
    <source>
        <strain evidence="2">cv. Yunnan</strain>
        <tissue evidence="1">Leaves</tissue>
    </source>
</reference>
<organism evidence="1 2">
    <name type="scientific">Smallanthus sonchifolius</name>
    <dbReference type="NCBI Taxonomy" id="185202"/>
    <lineage>
        <taxon>Eukaryota</taxon>
        <taxon>Viridiplantae</taxon>
        <taxon>Streptophyta</taxon>
        <taxon>Embryophyta</taxon>
        <taxon>Tracheophyta</taxon>
        <taxon>Spermatophyta</taxon>
        <taxon>Magnoliopsida</taxon>
        <taxon>eudicotyledons</taxon>
        <taxon>Gunneridae</taxon>
        <taxon>Pentapetalae</taxon>
        <taxon>asterids</taxon>
        <taxon>campanulids</taxon>
        <taxon>Asterales</taxon>
        <taxon>Asteraceae</taxon>
        <taxon>Asteroideae</taxon>
        <taxon>Heliantheae alliance</taxon>
        <taxon>Millerieae</taxon>
        <taxon>Smallanthus</taxon>
    </lineage>
</organism>
<protein>
    <submittedName>
        <fullName evidence="1">Uncharacterized protein</fullName>
    </submittedName>
</protein>
<accession>A0ACB9J8T5</accession>
<reference evidence="2" key="1">
    <citation type="journal article" date="2022" name="Mol. Ecol. Resour.">
        <title>The genomes of chicory, endive, great burdock and yacon provide insights into Asteraceae palaeo-polyploidization history and plant inulin production.</title>
        <authorList>
            <person name="Fan W."/>
            <person name="Wang S."/>
            <person name="Wang H."/>
            <person name="Wang A."/>
            <person name="Jiang F."/>
            <person name="Liu H."/>
            <person name="Zhao H."/>
            <person name="Xu D."/>
            <person name="Zhang Y."/>
        </authorList>
    </citation>
    <scope>NUCLEOTIDE SEQUENCE [LARGE SCALE GENOMIC DNA]</scope>
    <source>
        <strain evidence="2">cv. Yunnan</strain>
    </source>
</reference>
<evidence type="ECO:0000313" key="2">
    <source>
        <dbReference type="Proteomes" id="UP001056120"/>
    </source>
</evidence>
<dbReference type="Proteomes" id="UP001056120">
    <property type="component" value="Linkage Group LG05"/>
</dbReference>
<keyword evidence="2" id="KW-1185">Reference proteome</keyword>
<sequence length="85" mass="10226">MRHQFPRRTTAYHQFPEVTNQEEKNDDYDPLLKNRPRIMKKKVTIMIRAPVVTTELDEEEDDANNGVDGRKMEIYMERKMRTQSL</sequence>
<comment type="caution">
    <text evidence="1">The sequence shown here is derived from an EMBL/GenBank/DDBJ whole genome shotgun (WGS) entry which is preliminary data.</text>
</comment>
<gene>
    <name evidence="1" type="ORF">L1987_16051</name>
</gene>
<dbReference type="EMBL" id="CM042022">
    <property type="protein sequence ID" value="KAI3816358.1"/>
    <property type="molecule type" value="Genomic_DNA"/>
</dbReference>